<proteinExistence type="predicted"/>
<dbReference type="GeneID" id="79586756"/>
<evidence type="ECO:0000313" key="1">
    <source>
        <dbReference type="EMBL" id="UYD21568.1"/>
    </source>
</evidence>
<dbReference type="Proteomes" id="UP001156368">
    <property type="component" value="Segment"/>
</dbReference>
<dbReference type="EMBL" id="OP380269">
    <property type="protein sequence ID" value="UYD21568.1"/>
    <property type="molecule type" value="Genomic_DNA"/>
</dbReference>
<accession>A0AAX3D157</accession>
<name>A0AAX3D157_9CAUD</name>
<evidence type="ECO:0000313" key="2">
    <source>
        <dbReference type="Proteomes" id="UP001156368"/>
    </source>
</evidence>
<reference evidence="1 2" key="1">
    <citation type="submission" date="2022-09" db="EMBL/GenBank/DDBJ databases">
        <authorList>
            <person name="Huang Z.W."/>
            <person name="Li Y.Y."/>
            <person name="Yang H.J."/>
        </authorList>
    </citation>
    <scope>NUCLEOTIDE SEQUENCE [LARGE SCALE GENOMIC DNA]</scope>
</reference>
<dbReference type="RefSeq" id="YP_010739368.1">
    <property type="nucleotide sequence ID" value="NC_073039.1"/>
</dbReference>
<organism evidence="1 2">
    <name type="scientific">Pseudomonas phage phiH1</name>
    <dbReference type="NCBI Taxonomy" id="2982871"/>
    <lineage>
        <taxon>Viruses</taxon>
        <taxon>Duplodnaviria</taxon>
        <taxon>Heunggongvirae</taxon>
        <taxon>Uroviricota</taxon>
        <taxon>Caudoviricetes</taxon>
        <taxon>Mesyanzhinovviridae</taxon>
        <taxon>Bradleyvirinae</taxon>
        <taxon>Pamexvirus</taxon>
        <taxon>Pamexvirus phiH1</taxon>
    </lineage>
</organism>
<protein>
    <submittedName>
        <fullName evidence="1">Uncharacterized protein</fullName>
    </submittedName>
</protein>
<keyword evidence="2" id="KW-1185">Reference proteome</keyword>
<sequence>MAKEKKRRDKGNPLSSEGGVLRVTAEGIMSSKRRMSRTTISGPVYEEVAQLLEQYRAGRGTKSYNAKTAAELGAMHIALGMYILDDPTVLERCPDGLRPYSPQDEDAEG</sequence>
<dbReference type="KEGG" id="vg:79586756"/>